<proteinExistence type="predicted"/>
<gene>
    <name evidence="2" type="ORF">HER31_11335</name>
</gene>
<evidence type="ECO:0000313" key="3">
    <source>
        <dbReference type="Proteomes" id="UP000501602"/>
    </source>
</evidence>
<organism evidence="2 3">
    <name type="scientific">Ferrimonas lipolytica</name>
    <dbReference type="NCBI Taxonomy" id="2724191"/>
    <lineage>
        <taxon>Bacteria</taxon>
        <taxon>Pseudomonadati</taxon>
        <taxon>Pseudomonadota</taxon>
        <taxon>Gammaproteobacteria</taxon>
        <taxon>Alteromonadales</taxon>
        <taxon>Ferrimonadaceae</taxon>
        <taxon>Ferrimonas</taxon>
    </lineage>
</organism>
<reference evidence="2 3" key="1">
    <citation type="submission" date="2020-04" db="EMBL/GenBank/DDBJ databases">
        <title>Ferrimonas sp. S7 isolated from sea water.</title>
        <authorList>
            <person name="Bae S.S."/>
            <person name="Baek K."/>
        </authorList>
    </citation>
    <scope>NUCLEOTIDE SEQUENCE [LARGE SCALE GENOMIC DNA]</scope>
    <source>
        <strain evidence="2 3">S7</strain>
    </source>
</reference>
<evidence type="ECO:0000313" key="2">
    <source>
        <dbReference type="EMBL" id="QIZ77423.1"/>
    </source>
</evidence>
<keyword evidence="1" id="KW-0732">Signal</keyword>
<dbReference type="AlphaFoldDB" id="A0A6H1UGH5"/>
<dbReference type="InterPro" id="IPR016896">
    <property type="entry name" value="DUF2860"/>
</dbReference>
<dbReference type="PIRSF" id="PIRSF028696">
    <property type="entry name" value="UCP028696"/>
    <property type="match status" value="1"/>
</dbReference>
<dbReference type="Pfam" id="PF11059">
    <property type="entry name" value="DUF2860"/>
    <property type="match status" value="1"/>
</dbReference>
<sequence length="339" mass="38301">MKRCVLMAAACCLPLTLSANEMSQPKEPGFSGYVGVGAGYYQLTSNFFAGTRKATLGDERVNSLDGQAHENSHGMSEFTADLRYTFDNQNTQILMGNLIEDRIRLDWTQRLGVAHTFDGVGTMSASVLFSGIPSEVWVDPYQTEGSRDRTEQNSNGFRVSWNQIMGSNIGFNYSHRNINIDDEGAGDDLVAKGMLTPEEQKQLQRSGKNHHFELYGRLMLNERHLLLPSINLVSRERDGQPEQGETYGAQLTYVYFNPSYTLTLSGYMGIRDYDHANPIYDEEADAKDFGFNAMMFIHQPFELDKWDLRLGATYVKSNSDIDFYDNKLTGANIMMIRNF</sequence>
<feature type="chain" id="PRO_5026344448" evidence="1">
    <location>
        <begin position="20"/>
        <end position="339"/>
    </location>
</feature>
<accession>A0A6H1UGH5</accession>
<dbReference type="KEGG" id="fes:HER31_11335"/>
<protein>
    <submittedName>
        <fullName evidence="2">DUF2860 family protein</fullName>
    </submittedName>
</protein>
<dbReference type="EMBL" id="CP051180">
    <property type="protein sequence ID" value="QIZ77423.1"/>
    <property type="molecule type" value="Genomic_DNA"/>
</dbReference>
<keyword evidence="3" id="KW-1185">Reference proteome</keyword>
<feature type="signal peptide" evidence="1">
    <location>
        <begin position="1"/>
        <end position="19"/>
    </location>
</feature>
<dbReference type="RefSeq" id="WP_168660683.1">
    <property type="nucleotide sequence ID" value="NZ_CP051180.1"/>
</dbReference>
<evidence type="ECO:0000256" key="1">
    <source>
        <dbReference type="SAM" id="SignalP"/>
    </source>
</evidence>
<name>A0A6H1UGH5_9GAMM</name>
<dbReference type="Proteomes" id="UP000501602">
    <property type="component" value="Chromosome"/>
</dbReference>